<dbReference type="GO" id="GO:0046872">
    <property type="term" value="F:metal ion binding"/>
    <property type="evidence" value="ECO:0007669"/>
    <property type="project" value="UniProtKB-KW"/>
</dbReference>
<proteinExistence type="predicted"/>
<name>A0A225VEZ9_9STRA</name>
<evidence type="ECO:0000256" key="2">
    <source>
        <dbReference type="ARBA" id="ARBA00022801"/>
    </source>
</evidence>
<protein>
    <submittedName>
        <fullName evidence="4">Integrase, catalytic core protein</fullName>
    </submittedName>
</protein>
<evidence type="ECO:0000256" key="1">
    <source>
        <dbReference type="ARBA" id="ARBA00022723"/>
    </source>
</evidence>
<evidence type="ECO:0000313" key="5">
    <source>
        <dbReference type="Proteomes" id="UP000198211"/>
    </source>
</evidence>
<dbReference type="PANTHER" id="PTHR42648">
    <property type="entry name" value="TRANSPOSASE, PUTATIVE-RELATED"/>
    <property type="match status" value="1"/>
</dbReference>
<sequence length="649" mass="74310">MTLPFTNVLISPNAPVNQLSEDMLENNGWTVKYGFINTQRRKKRDTTSWERWHLRLGHLNSPAIQRMVRDEVATGMEATSGQTVDTNSPCWSCKAAKMIRMSYKKTDYVNEITYDGYKHFQFVQNEASRYLWGFLLYRKKNASDVVLEHLKWLTAQGNNIEVFNSDQGKELFNNKLKIFLRSKGIEYTTTNLYSPEENDLVERMNGVVLSRVRCLLTAANMSWLLWGEAFHFALEGRDTVLPTVWKTTKPDLTVDVGLYFFIFTPKVLRSTKLENSGKPGLFVGYAKHSESYRVLHLITGNIVEVRSVECEEDWTVESSYVPTGSAAAGALSTSEDVLNLEVKKTTKQMGGEMKPRERPHSFVSLTYSTSKFEIPSSLVVQVVNLLTEPQSVQEALQAPWKEALEKEHSALMRNNTWKLVNRLKGKKGLTRKWIFVRKRNPKGDVIRHRARITIKACQQRYGVDFWETYAPLISNEAVKLVLLLALHYDLECEHIGFVTAFLNGPIGEDVESYMEILEFFDDGSGRLLDEPFRSCGFKRSNLDNGVSWRVVGGNLIFLTVYVDDVIIAAKAENVKLVLSELEAKFKTKDLGSVSLLLGMEINYIVAQTMWISQRSQMEKILSRFGMRIIQWRVMRYLHGTIEYGLVCEK</sequence>
<dbReference type="AlphaFoldDB" id="A0A225VEZ9"/>
<dbReference type="EMBL" id="NBNE01005566">
    <property type="protein sequence ID" value="OWZ03367.1"/>
    <property type="molecule type" value="Genomic_DNA"/>
</dbReference>
<keyword evidence="5" id="KW-1185">Reference proteome</keyword>
<dbReference type="Pfam" id="PF13976">
    <property type="entry name" value="gag_pre-integrs"/>
    <property type="match status" value="1"/>
</dbReference>
<gene>
    <name evidence="4" type="ORF">PHMEG_00024914</name>
</gene>
<dbReference type="STRING" id="4795.A0A225VEZ9"/>
<comment type="caution">
    <text evidence="4">The sequence shown here is derived from an EMBL/GenBank/DDBJ whole genome shotgun (WGS) entry which is preliminary data.</text>
</comment>
<dbReference type="SUPFAM" id="SSF53098">
    <property type="entry name" value="Ribonuclease H-like"/>
    <property type="match status" value="1"/>
</dbReference>
<dbReference type="Pfam" id="PF07727">
    <property type="entry name" value="RVT_2"/>
    <property type="match status" value="2"/>
</dbReference>
<dbReference type="Proteomes" id="UP000198211">
    <property type="component" value="Unassembled WGS sequence"/>
</dbReference>
<dbReference type="InterPro" id="IPR057670">
    <property type="entry name" value="SH3_retrovirus"/>
</dbReference>
<dbReference type="InterPro" id="IPR025724">
    <property type="entry name" value="GAG-pre-integrase_dom"/>
</dbReference>
<dbReference type="InterPro" id="IPR012337">
    <property type="entry name" value="RNaseH-like_sf"/>
</dbReference>
<keyword evidence="2" id="KW-0378">Hydrolase</keyword>
<dbReference type="OrthoDB" id="120229at2759"/>
<dbReference type="GO" id="GO:0003676">
    <property type="term" value="F:nucleic acid binding"/>
    <property type="evidence" value="ECO:0007669"/>
    <property type="project" value="InterPro"/>
</dbReference>
<dbReference type="Gene3D" id="3.30.420.10">
    <property type="entry name" value="Ribonuclease H-like superfamily/Ribonuclease H"/>
    <property type="match status" value="1"/>
</dbReference>
<accession>A0A225VEZ9</accession>
<dbReference type="PROSITE" id="PS50994">
    <property type="entry name" value="INTEGRASE"/>
    <property type="match status" value="1"/>
</dbReference>
<feature type="domain" description="Integrase catalytic" evidence="3">
    <location>
        <begin position="85"/>
        <end position="258"/>
    </location>
</feature>
<evidence type="ECO:0000313" key="4">
    <source>
        <dbReference type="EMBL" id="OWZ03367.1"/>
    </source>
</evidence>
<dbReference type="InterPro" id="IPR036397">
    <property type="entry name" value="RNaseH_sf"/>
</dbReference>
<dbReference type="Pfam" id="PF25597">
    <property type="entry name" value="SH3_retrovirus"/>
    <property type="match status" value="1"/>
</dbReference>
<dbReference type="InterPro" id="IPR039537">
    <property type="entry name" value="Retrotran_Ty1/copia-like"/>
</dbReference>
<reference evidence="5" key="1">
    <citation type="submission" date="2017-03" db="EMBL/GenBank/DDBJ databases">
        <title>Phytopthora megakarya and P. palmivora, two closely related causual agents of cacao black pod achieved similar genome size and gene model numbers by different mechanisms.</title>
        <authorList>
            <person name="Ali S."/>
            <person name="Shao J."/>
            <person name="Larry D.J."/>
            <person name="Kronmiller B."/>
            <person name="Shen D."/>
            <person name="Strem M.D."/>
            <person name="Melnick R.L."/>
            <person name="Guiltinan M.J."/>
            <person name="Tyler B.M."/>
            <person name="Meinhardt L.W."/>
            <person name="Bailey B.A."/>
        </authorList>
    </citation>
    <scope>NUCLEOTIDE SEQUENCE [LARGE SCALE GENOMIC DNA]</scope>
    <source>
        <strain evidence="5">zdho120</strain>
    </source>
</reference>
<dbReference type="PANTHER" id="PTHR42648:SF24">
    <property type="entry name" value="INTEGRASE CATALYTIC DOMAIN-CONTAINING PROTEIN"/>
    <property type="match status" value="1"/>
</dbReference>
<organism evidence="4 5">
    <name type="scientific">Phytophthora megakarya</name>
    <dbReference type="NCBI Taxonomy" id="4795"/>
    <lineage>
        <taxon>Eukaryota</taxon>
        <taxon>Sar</taxon>
        <taxon>Stramenopiles</taxon>
        <taxon>Oomycota</taxon>
        <taxon>Peronosporomycetes</taxon>
        <taxon>Peronosporales</taxon>
        <taxon>Peronosporaceae</taxon>
        <taxon>Phytophthora</taxon>
    </lineage>
</organism>
<dbReference type="InterPro" id="IPR013103">
    <property type="entry name" value="RVT_2"/>
</dbReference>
<dbReference type="InterPro" id="IPR001584">
    <property type="entry name" value="Integrase_cat-core"/>
</dbReference>
<dbReference type="GO" id="GO:0015074">
    <property type="term" value="P:DNA integration"/>
    <property type="evidence" value="ECO:0007669"/>
    <property type="project" value="InterPro"/>
</dbReference>
<dbReference type="GO" id="GO:0016787">
    <property type="term" value="F:hydrolase activity"/>
    <property type="evidence" value="ECO:0007669"/>
    <property type="project" value="UniProtKB-KW"/>
</dbReference>
<keyword evidence="1" id="KW-0479">Metal-binding</keyword>
<evidence type="ECO:0000259" key="3">
    <source>
        <dbReference type="PROSITE" id="PS50994"/>
    </source>
</evidence>